<proteinExistence type="predicted"/>
<keyword evidence="3" id="KW-1185">Reference proteome</keyword>
<evidence type="ECO:0000313" key="3">
    <source>
        <dbReference type="Proteomes" id="UP001162156"/>
    </source>
</evidence>
<organism evidence="2 3">
    <name type="scientific">Rhamnusium bicolor</name>
    <dbReference type="NCBI Taxonomy" id="1586634"/>
    <lineage>
        <taxon>Eukaryota</taxon>
        <taxon>Metazoa</taxon>
        <taxon>Ecdysozoa</taxon>
        <taxon>Arthropoda</taxon>
        <taxon>Hexapoda</taxon>
        <taxon>Insecta</taxon>
        <taxon>Pterygota</taxon>
        <taxon>Neoptera</taxon>
        <taxon>Endopterygota</taxon>
        <taxon>Coleoptera</taxon>
        <taxon>Polyphaga</taxon>
        <taxon>Cucujiformia</taxon>
        <taxon>Chrysomeloidea</taxon>
        <taxon>Cerambycidae</taxon>
        <taxon>Lepturinae</taxon>
        <taxon>Rhagiini</taxon>
        <taxon>Rhamnusium</taxon>
    </lineage>
</organism>
<dbReference type="Pfam" id="PF01395">
    <property type="entry name" value="PBP_GOBP"/>
    <property type="match status" value="1"/>
</dbReference>
<dbReference type="GO" id="GO:0005549">
    <property type="term" value="F:odorant binding"/>
    <property type="evidence" value="ECO:0007669"/>
    <property type="project" value="InterPro"/>
</dbReference>
<feature type="signal peptide" evidence="1">
    <location>
        <begin position="1"/>
        <end position="16"/>
    </location>
</feature>
<protein>
    <submittedName>
        <fullName evidence="2">Uncharacterized protein</fullName>
    </submittedName>
</protein>
<dbReference type="Gene3D" id="1.10.238.20">
    <property type="entry name" value="Pheromone/general odorant binding protein domain"/>
    <property type="match status" value="1"/>
</dbReference>
<reference evidence="2" key="1">
    <citation type="journal article" date="2023" name="Insect Mol. Biol.">
        <title>Genome sequencing provides insights into the evolution of gene families encoding plant cell wall-degrading enzymes in longhorned beetles.</title>
        <authorList>
            <person name="Shin N.R."/>
            <person name="Okamura Y."/>
            <person name="Kirsch R."/>
            <person name="Pauchet Y."/>
        </authorList>
    </citation>
    <scope>NUCLEOTIDE SEQUENCE</scope>
    <source>
        <strain evidence="2">RBIC_L_NR</strain>
    </source>
</reference>
<dbReference type="Proteomes" id="UP001162156">
    <property type="component" value="Unassembled WGS sequence"/>
</dbReference>
<evidence type="ECO:0000256" key="1">
    <source>
        <dbReference type="SAM" id="SignalP"/>
    </source>
</evidence>
<dbReference type="InterPro" id="IPR006170">
    <property type="entry name" value="PBP/GOBP"/>
</dbReference>
<feature type="chain" id="PRO_5043339422" evidence="1">
    <location>
        <begin position="17"/>
        <end position="136"/>
    </location>
</feature>
<dbReference type="SUPFAM" id="SSF47565">
    <property type="entry name" value="Insect pheromone/odorant-binding proteins"/>
    <property type="match status" value="1"/>
</dbReference>
<dbReference type="AlphaFoldDB" id="A0AAV8X2E1"/>
<dbReference type="CDD" id="cd23992">
    <property type="entry name" value="PBP_GOBP"/>
    <property type="match status" value="1"/>
</dbReference>
<dbReference type="SMART" id="SM00708">
    <property type="entry name" value="PhBP"/>
    <property type="match status" value="1"/>
</dbReference>
<accession>A0AAV8X2E1</accession>
<name>A0AAV8X2E1_9CUCU</name>
<gene>
    <name evidence="2" type="ORF">NQ314_014907</name>
</gene>
<sequence length="136" mass="15181">MKVVFAFVFVILGASAHHLSSEEKLKLQKIHERCQADPSTHVDERLLMKLSENKDNAAVGAHMLCMSVGAGMQKANGDLDKEVIKSKISLVTHDRSKIDGLVEKCAINQDTLKKTAAMLWLCFIQNDVHYIYDLKA</sequence>
<keyword evidence="1" id="KW-0732">Signal</keyword>
<comment type="caution">
    <text evidence="2">The sequence shown here is derived from an EMBL/GenBank/DDBJ whole genome shotgun (WGS) entry which is preliminary data.</text>
</comment>
<evidence type="ECO:0000313" key="2">
    <source>
        <dbReference type="EMBL" id="KAJ8932126.1"/>
    </source>
</evidence>
<dbReference type="InterPro" id="IPR036728">
    <property type="entry name" value="PBP_GOBP_sf"/>
</dbReference>
<dbReference type="EMBL" id="JANEYF010004127">
    <property type="protein sequence ID" value="KAJ8932126.1"/>
    <property type="molecule type" value="Genomic_DNA"/>
</dbReference>